<dbReference type="InterPro" id="IPR003507">
    <property type="entry name" value="S66_fam"/>
</dbReference>
<evidence type="ECO:0000256" key="5">
    <source>
        <dbReference type="ARBA" id="ARBA00022825"/>
    </source>
</evidence>
<dbReference type="EMBL" id="JACHXF010000012">
    <property type="protein sequence ID" value="MBB3097821.1"/>
    <property type="molecule type" value="Genomic_DNA"/>
</dbReference>
<dbReference type="InterPro" id="IPR040921">
    <property type="entry name" value="Peptidase_S66C"/>
</dbReference>
<evidence type="ECO:0000256" key="6">
    <source>
        <dbReference type="PIRSR" id="PIRSR028757-1"/>
    </source>
</evidence>
<evidence type="ECO:0000256" key="4">
    <source>
        <dbReference type="ARBA" id="ARBA00022801"/>
    </source>
</evidence>
<dbReference type="GO" id="GO:0008236">
    <property type="term" value="F:serine-type peptidase activity"/>
    <property type="evidence" value="ECO:0007669"/>
    <property type="project" value="UniProtKB-KW"/>
</dbReference>
<sequence>MLTSWGLQVEVGQHVFDQWGFMAGRDEDRIADLNDAVRDPGVRAIFATRGGKGAYRIVDDIDTEALRADPKPIVGFSDTTHMLLLWARTGITALHGPLINWSSEWCGPASEEALRAALMTTDDVVLHVDANEASAAVTVDGTASGVLLGGNLDAVRTEAGASIPDLHGAILFLEHQRGTGIGEVDRALTQLMRTGDLDGVAGIVLGCFVNFEEDLEDETLGGWRVVDVLRDRLGRLGVPVLGGIPAGHRNHPPTIPLGTHATIDTRSGTLTVEAAVC</sequence>
<protein>
    <submittedName>
        <fullName evidence="9">Muramoyltetrapeptide carboxypeptidase</fullName>
        <ecNumber evidence="9">3.4.17.13</ecNumber>
    </submittedName>
</protein>
<dbReference type="PANTHER" id="PTHR30237:SF2">
    <property type="entry name" value="MUREIN TETRAPEPTIDE CARBOXYPEPTIDASE"/>
    <property type="match status" value="1"/>
</dbReference>
<evidence type="ECO:0000313" key="10">
    <source>
        <dbReference type="Proteomes" id="UP000590749"/>
    </source>
</evidence>
<dbReference type="SUPFAM" id="SSF141986">
    <property type="entry name" value="LD-carboxypeptidase A C-terminal domain-like"/>
    <property type="match status" value="1"/>
</dbReference>
<dbReference type="Pfam" id="PF02016">
    <property type="entry name" value="Peptidase_S66"/>
    <property type="match status" value="1"/>
</dbReference>
<dbReference type="Gene3D" id="3.50.30.60">
    <property type="entry name" value="LD-carboxypeptidase A C-terminal domain-like"/>
    <property type="match status" value="1"/>
</dbReference>
<keyword evidence="4 9" id="KW-0378">Hydrolase</keyword>
<keyword evidence="5" id="KW-0720">Serine protease</keyword>
<keyword evidence="10" id="KW-1185">Reference proteome</keyword>
<dbReference type="Pfam" id="PF17676">
    <property type="entry name" value="Peptidase_S66C"/>
    <property type="match status" value="1"/>
</dbReference>
<comment type="similarity">
    <text evidence="1">Belongs to the peptidase S66 family.</text>
</comment>
<evidence type="ECO:0000259" key="8">
    <source>
        <dbReference type="Pfam" id="PF17676"/>
    </source>
</evidence>
<keyword evidence="2 9" id="KW-0121">Carboxypeptidase</keyword>
<dbReference type="Proteomes" id="UP000590749">
    <property type="component" value="Unassembled WGS sequence"/>
</dbReference>
<proteinExistence type="inferred from homology"/>
<organism evidence="9 10">
    <name type="scientific">Actinoplanes campanulatus</name>
    <dbReference type="NCBI Taxonomy" id="113559"/>
    <lineage>
        <taxon>Bacteria</taxon>
        <taxon>Bacillati</taxon>
        <taxon>Actinomycetota</taxon>
        <taxon>Actinomycetes</taxon>
        <taxon>Micromonosporales</taxon>
        <taxon>Micromonosporaceae</taxon>
        <taxon>Actinoplanes</taxon>
    </lineage>
</organism>
<accession>A0A7W5AKL3</accession>
<dbReference type="EC" id="3.4.17.13" evidence="9"/>
<evidence type="ECO:0000256" key="1">
    <source>
        <dbReference type="ARBA" id="ARBA00010233"/>
    </source>
</evidence>
<dbReference type="Gene3D" id="3.40.50.10740">
    <property type="entry name" value="Class I glutamine amidotransferase-like"/>
    <property type="match status" value="1"/>
</dbReference>
<dbReference type="CDD" id="cd07025">
    <property type="entry name" value="Peptidase_S66"/>
    <property type="match status" value="1"/>
</dbReference>
<dbReference type="InterPro" id="IPR027478">
    <property type="entry name" value="LdcA_N"/>
</dbReference>
<dbReference type="InterPro" id="IPR040449">
    <property type="entry name" value="Peptidase_S66_N"/>
</dbReference>
<dbReference type="AlphaFoldDB" id="A0A7W5AKL3"/>
<evidence type="ECO:0000313" key="9">
    <source>
        <dbReference type="EMBL" id="MBB3097821.1"/>
    </source>
</evidence>
<dbReference type="SUPFAM" id="SSF52317">
    <property type="entry name" value="Class I glutamine amidotransferase-like"/>
    <property type="match status" value="1"/>
</dbReference>
<feature type="active site" description="Charge relay system" evidence="6">
    <location>
        <position position="248"/>
    </location>
</feature>
<evidence type="ECO:0000256" key="2">
    <source>
        <dbReference type="ARBA" id="ARBA00022645"/>
    </source>
</evidence>
<evidence type="ECO:0000256" key="3">
    <source>
        <dbReference type="ARBA" id="ARBA00022670"/>
    </source>
</evidence>
<dbReference type="PANTHER" id="PTHR30237">
    <property type="entry name" value="MURAMOYLTETRAPEPTIDE CARBOXYPEPTIDASE"/>
    <property type="match status" value="1"/>
</dbReference>
<reference evidence="9 10" key="1">
    <citation type="submission" date="2020-08" db="EMBL/GenBank/DDBJ databases">
        <title>Genomic Encyclopedia of Type Strains, Phase III (KMG-III): the genomes of soil and plant-associated and newly described type strains.</title>
        <authorList>
            <person name="Whitman W."/>
        </authorList>
    </citation>
    <scope>NUCLEOTIDE SEQUENCE [LARGE SCALE GENOMIC DNA]</scope>
    <source>
        <strain evidence="9 10">CECT 3287</strain>
    </source>
</reference>
<keyword evidence="3" id="KW-0645">Protease</keyword>
<dbReference type="GO" id="GO:0106415">
    <property type="term" value="F:muramoyltetrapeptide carboxypeptidase activity"/>
    <property type="evidence" value="ECO:0007669"/>
    <property type="project" value="UniProtKB-EC"/>
</dbReference>
<dbReference type="GO" id="GO:0006508">
    <property type="term" value="P:proteolysis"/>
    <property type="evidence" value="ECO:0007669"/>
    <property type="project" value="UniProtKB-KW"/>
</dbReference>
<feature type="active site" description="Charge relay system" evidence="6">
    <location>
        <position position="174"/>
    </location>
</feature>
<dbReference type="PIRSF" id="PIRSF028757">
    <property type="entry name" value="LD-carboxypeptidase"/>
    <property type="match status" value="1"/>
</dbReference>
<name>A0A7W5AKL3_9ACTN</name>
<dbReference type="InterPro" id="IPR027461">
    <property type="entry name" value="Carboxypeptidase_A_C_sf"/>
</dbReference>
<feature type="active site" description="Nucleophile" evidence="6">
    <location>
        <position position="77"/>
    </location>
</feature>
<evidence type="ECO:0000259" key="7">
    <source>
        <dbReference type="Pfam" id="PF02016"/>
    </source>
</evidence>
<feature type="domain" description="LD-carboxypeptidase C-terminal" evidence="8">
    <location>
        <begin position="144"/>
        <end position="263"/>
    </location>
</feature>
<comment type="caution">
    <text evidence="9">The sequence shown here is derived from an EMBL/GenBank/DDBJ whole genome shotgun (WGS) entry which is preliminary data.</text>
</comment>
<feature type="domain" description="LD-carboxypeptidase N-terminal" evidence="7">
    <location>
        <begin position="2"/>
        <end position="96"/>
    </location>
</feature>
<dbReference type="InterPro" id="IPR029062">
    <property type="entry name" value="Class_I_gatase-like"/>
</dbReference>
<gene>
    <name evidence="9" type="ORF">FHR83_005505</name>
</gene>